<evidence type="ECO:0000313" key="4">
    <source>
        <dbReference type="Proteomes" id="UP000006039"/>
    </source>
</evidence>
<evidence type="ECO:0000313" key="2">
    <source>
        <dbReference type="EMBL" id="EJT76380.1"/>
    </source>
</evidence>
<reference evidence="3" key="5">
    <citation type="submission" date="2018-04" db="UniProtKB">
        <authorList>
            <consortium name="EnsemblFungi"/>
        </authorList>
    </citation>
    <scope>IDENTIFICATION</scope>
    <source>
        <strain evidence="3">R3-111a-1</strain>
    </source>
</reference>
<protein>
    <submittedName>
        <fullName evidence="2 3">Uncharacterized protein</fullName>
    </submittedName>
</protein>
<proteinExistence type="predicted"/>
<dbReference type="VEuPathDB" id="FungiDB:GGTG_06299"/>
<dbReference type="EnsemblFungi" id="EJT76380">
    <property type="protein sequence ID" value="EJT76380"/>
    <property type="gene ID" value="GGTG_06299"/>
</dbReference>
<dbReference type="AlphaFoldDB" id="J3NYE7"/>
<feature type="region of interest" description="Disordered" evidence="1">
    <location>
        <begin position="82"/>
        <end position="102"/>
    </location>
</feature>
<evidence type="ECO:0000256" key="1">
    <source>
        <dbReference type="SAM" id="MobiDB-lite"/>
    </source>
</evidence>
<organism evidence="2">
    <name type="scientific">Gaeumannomyces tritici (strain R3-111a-1)</name>
    <name type="common">Wheat and barley take-all root rot fungus</name>
    <name type="synonym">Gaeumannomyces graminis var. tritici</name>
    <dbReference type="NCBI Taxonomy" id="644352"/>
    <lineage>
        <taxon>Eukaryota</taxon>
        <taxon>Fungi</taxon>
        <taxon>Dikarya</taxon>
        <taxon>Ascomycota</taxon>
        <taxon>Pezizomycotina</taxon>
        <taxon>Sordariomycetes</taxon>
        <taxon>Sordariomycetidae</taxon>
        <taxon>Magnaporthales</taxon>
        <taxon>Magnaporthaceae</taxon>
        <taxon>Gaeumannomyces</taxon>
    </lineage>
</organism>
<evidence type="ECO:0000313" key="3">
    <source>
        <dbReference type="EnsemblFungi" id="EJT76380"/>
    </source>
</evidence>
<reference evidence="2" key="3">
    <citation type="submission" date="2010-09" db="EMBL/GenBank/DDBJ databases">
        <title>Annotation of Gaeumannomyces graminis var. tritici R3-111a-1.</title>
        <authorList>
            <consortium name="The Broad Institute Genome Sequencing Platform"/>
            <person name="Ma L.-J."/>
            <person name="Dead R."/>
            <person name="Young S.K."/>
            <person name="Zeng Q."/>
            <person name="Gargeya S."/>
            <person name="Fitzgerald M."/>
            <person name="Haas B."/>
            <person name="Abouelleil A."/>
            <person name="Alvarado L."/>
            <person name="Arachchi H.M."/>
            <person name="Berlin A."/>
            <person name="Brown A."/>
            <person name="Chapman S.B."/>
            <person name="Chen Z."/>
            <person name="Dunbar C."/>
            <person name="Freedman E."/>
            <person name="Gearin G."/>
            <person name="Gellesch M."/>
            <person name="Goldberg J."/>
            <person name="Griggs A."/>
            <person name="Gujja S."/>
            <person name="Heiman D."/>
            <person name="Howarth C."/>
            <person name="Larson L."/>
            <person name="Lui A."/>
            <person name="MacDonald P.J.P."/>
            <person name="Mehta T."/>
            <person name="Montmayeur A."/>
            <person name="Murphy C."/>
            <person name="Neiman D."/>
            <person name="Pearson M."/>
            <person name="Priest M."/>
            <person name="Roberts A."/>
            <person name="Saif S."/>
            <person name="Shea T."/>
            <person name="Shenoy N."/>
            <person name="Sisk P."/>
            <person name="Stolte C."/>
            <person name="Sykes S."/>
            <person name="Yandava C."/>
            <person name="Wortman J."/>
            <person name="Nusbaum C."/>
            <person name="Birren B."/>
        </authorList>
    </citation>
    <scope>NUCLEOTIDE SEQUENCE</scope>
    <source>
        <strain evidence="2">R3-111a-1</strain>
    </source>
</reference>
<dbReference type="HOGENOM" id="CLU_1250736_0_0_1"/>
<dbReference type="GeneID" id="20346757"/>
<keyword evidence="4" id="KW-1185">Reference proteome</keyword>
<dbReference type="EMBL" id="GL385397">
    <property type="protein sequence ID" value="EJT76380.1"/>
    <property type="molecule type" value="Genomic_DNA"/>
</dbReference>
<accession>J3NYE7</accession>
<dbReference type="RefSeq" id="XP_009222380.1">
    <property type="nucleotide sequence ID" value="XM_009224116.1"/>
</dbReference>
<reference evidence="4" key="1">
    <citation type="submission" date="2010-07" db="EMBL/GenBank/DDBJ databases">
        <title>The genome sequence of Gaeumannomyces graminis var. tritici strain R3-111a-1.</title>
        <authorList>
            <consortium name="The Broad Institute Genome Sequencing Platform"/>
            <person name="Ma L.-J."/>
            <person name="Dead R."/>
            <person name="Young S."/>
            <person name="Zeng Q."/>
            <person name="Koehrsen M."/>
            <person name="Alvarado L."/>
            <person name="Berlin A."/>
            <person name="Chapman S.B."/>
            <person name="Chen Z."/>
            <person name="Freedman E."/>
            <person name="Gellesch M."/>
            <person name="Goldberg J."/>
            <person name="Griggs A."/>
            <person name="Gujja S."/>
            <person name="Heilman E.R."/>
            <person name="Heiman D."/>
            <person name="Hepburn T."/>
            <person name="Howarth C."/>
            <person name="Jen D."/>
            <person name="Larson L."/>
            <person name="Mehta T."/>
            <person name="Neiman D."/>
            <person name="Pearson M."/>
            <person name="Roberts A."/>
            <person name="Saif S."/>
            <person name="Shea T."/>
            <person name="Shenoy N."/>
            <person name="Sisk P."/>
            <person name="Stolte C."/>
            <person name="Sykes S."/>
            <person name="Walk T."/>
            <person name="White J."/>
            <person name="Yandava C."/>
            <person name="Haas B."/>
            <person name="Nusbaum C."/>
            <person name="Birren B."/>
        </authorList>
    </citation>
    <scope>NUCLEOTIDE SEQUENCE [LARGE SCALE GENOMIC DNA]</scope>
    <source>
        <strain evidence="4">R3-111a-1</strain>
    </source>
</reference>
<reference evidence="3" key="4">
    <citation type="journal article" date="2015" name="G3 (Bethesda)">
        <title>Genome sequences of three phytopathogenic species of the Magnaporthaceae family of fungi.</title>
        <authorList>
            <person name="Okagaki L.H."/>
            <person name="Nunes C.C."/>
            <person name="Sailsbery J."/>
            <person name="Clay B."/>
            <person name="Brown D."/>
            <person name="John T."/>
            <person name="Oh Y."/>
            <person name="Young N."/>
            <person name="Fitzgerald M."/>
            <person name="Haas B.J."/>
            <person name="Zeng Q."/>
            <person name="Young S."/>
            <person name="Adiconis X."/>
            <person name="Fan L."/>
            <person name="Levin J.Z."/>
            <person name="Mitchell T.K."/>
            <person name="Okubara P.A."/>
            <person name="Farman M.L."/>
            <person name="Kohn L.M."/>
            <person name="Birren B."/>
            <person name="Ma L.-J."/>
            <person name="Dean R.A."/>
        </authorList>
    </citation>
    <scope>NUCLEOTIDE SEQUENCE</scope>
    <source>
        <strain evidence="3">R3-111a-1</strain>
    </source>
</reference>
<feature type="region of interest" description="Disordered" evidence="1">
    <location>
        <begin position="155"/>
        <end position="176"/>
    </location>
</feature>
<reference evidence="2" key="2">
    <citation type="submission" date="2010-07" db="EMBL/GenBank/DDBJ databases">
        <authorList>
            <consortium name="The Broad Institute Genome Sequencing Platform"/>
            <consortium name="Broad Institute Genome Sequencing Center for Infectious Disease"/>
            <person name="Ma L.-J."/>
            <person name="Dead R."/>
            <person name="Young S."/>
            <person name="Zeng Q."/>
            <person name="Koehrsen M."/>
            <person name="Alvarado L."/>
            <person name="Berlin A."/>
            <person name="Chapman S.B."/>
            <person name="Chen Z."/>
            <person name="Freedman E."/>
            <person name="Gellesch M."/>
            <person name="Goldberg J."/>
            <person name="Griggs A."/>
            <person name="Gujja S."/>
            <person name="Heilman E.R."/>
            <person name="Heiman D."/>
            <person name="Hepburn T."/>
            <person name="Howarth C."/>
            <person name="Jen D."/>
            <person name="Larson L."/>
            <person name="Mehta T."/>
            <person name="Neiman D."/>
            <person name="Pearson M."/>
            <person name="Roberts A."/>
            <person name="Saif S."/>
            <person name="Shea T."/>
            <person name="Shenoy N."/>
            <person name="Sisk P."/>
            <person name="Stolte C."/>
            <person name="Sykes S."/>
            <person name="Walk T."/>
            <person name="White J."/>
            <person name="Yandava C."/>
            <person name="Haas B."/>
            <person name="Nusbaum C."/>
            <person name="Birren B."/>
        </authorList>
    </citation>
    <scope>NUCLEOTIDE SEQUENCE</scope>
    <source>
        <strain evidence="2">R3-111a-1</strain>
    </source>
</reference>
<gene>
    <name evidence="3" type="primary">20346757</name>
    <name evidence="2" type="ORF">GGTG_06299</name>
</gene>
<name>J3NYE7_GAET3</name>
<dbReference type="Proteomes" id="UP000006039">
    <property type="component" value="Unassembled WGS sequence"/>
</dbReference>
<sequence length="221" mass="23639">MCNFEHVQHSQCCGKLSTRLRAECTVGAAKGDHNRCPFRKVEGVRRSSAAGFPCAACAARASELGRMRAALAAAVQRLPAKKRVAATGHSNRSKARQPAGQPRTHIPAYISALLSQCATRERGIPADRAEAGRGERMPVVGPVKQGRTGSRTHGIPAAPASQPSCPPSCSPRHGDVGRRARASAILRLPGRGRRISETRGARLVYRDRGIIHILYISCGLE</sequence>